<gene>
    <name evidence="1" type="ORF">FHX74_000213</name>
</gene>
<dbReference type="AlphaFoldDB" id="A0A7W3IP22"/>
<organism evidence="1 2">
    <name type="scientific">Microlunatus kandeliicorticis</name>
    <dbReference type="NCBI Taxonomy" id="1759536"/>
    <lineage>
        <taxon>Bacteria</taxon>
        <taxon>Bacillati</taxon>
        <taxon>Actinomycetota</taxon>
        <taxon>Actinomycetes</taxon>
        <taxon>Propionibacteriales</taxon>
        <taxon>Propionibacteriaceae</taxon>
        <taxon>Microlunatus</taxon>
    </lineage>
</organism>
<evidence type="ECO:0000313" key="2">
    <source>
        <dbReference type="Proteomes" id="UP000523079"/>
    </source>
</evidence>
<dbReference type="GO" id="GO:0016874">
    <property type="term" value="F:ligase activity"/>
    <property type="evidence" value="ECO:0007669"/>
    <property type="project" value="UniProtKB-KW"/>
</dbReference>
<dbReference type="InterPro" id="IPR009097">
    <property type="entry name" value="Cyclic_Pdiesterase"/>
</dbReference>
<dbReference type="Pfam" id="PF13563">
    <property type="entry name" value="2_5_RNA_ligase2"/>
    <property type="match status" value="1"/>
</dbReference>
<keyword evidence="1" id="KW-0436">Ligase</keyword>
<dbReference type="SUPFAM" id="SSF55144">
    <property type="entry name" value="LigT-like"/>
    <property type="match status" value="1"/>
</dbReference>
<dbReference type="EMBL" id="JACGWT010000001">
    <property type="protein sequence ID" value="MBA8792619.1"/>
    <property type="molecule type" value="Genomic_DNA"/>
</dbReference>
<accession>A0A7W3IP22</accession>
<proteinExistence type="predicted"/>
<evidence type="ECO:0000313" key="1">
    <source>
        <dbReference type="EMBL" id="MBA8792619.1"/>
    </source>
</evidence>
<keyword evidence="2" id="KW-1185">Reference proteome</keyword>
<dbReference type="Proteomes" id="UP000523079">
    <property type="component" value="Unassembled WGS sequence"/>
</dbReference>
<comment type="caution">
    <text evidence="1">The sequence shown here is derived from an EMBL/GenBank/DDBJ whole genome shotgun (WGS) entry which is preliminary data.</text>
</comment>
<protein>
    <submittedName>
        <fullName evidence="1">2'-5' RNA ligase</fullName>
    </submittedName>
</protein>
<sequence length="191" mass="20314">MPDAETPAENVPESGLVVVVDEARPLVDGVRAEFDAGAALGVPPHVTVLYPFLPPEQIDATVLDRLTALLAGDAGFDTVFRGLGWFDDRVLWLAPEPADAFRDLTGRLVEAYPECPPYGGRHDTVVPHLTVGALGDQPEPDRRERLEAAAATLTAGLPLHARVREVALLVQDAPGGSFRRRATFPLGPAGG</sequence>
<dbReference type="Gene3D" id="3.90.1140.10">
    <property type="entry name" value="Cyclic phosphodiesterase"/>
    <property type="match status" value="1"/>
</dbReference>
<name>A0A7W3IP22_9ACTN</name>
<reference evidence="1 2" key="1">
    <citation type="submission" date="2020-07" db="EMBL/GenBank/DDBJ databases">
        <title>Sequencing the genomes of 1000 actinobacteria strains.</title>
        <authorList>
            <person name="Klenk H.-P."/>
        </authorList>
    </citation>
    <scope>NUCLEOTIDE SEQUENCE [LARGE SCALE GENOMIC DNA]</scope>
    <source>
        <strain evidence="1 2">DSM 100723</strain>
    </source>
</reference>
<dbReference type="RefSeq" id="WP_182558248.1">
    <property type="nucleotide sequence ID" value="NZ_JACGWT010000001.1"/>
</dbReference>